<dbReference type="Proteomes" id="UP001207468">
    <property type="component" value="Unassembled WGS sequence"/>
</dbReference>
<name>A0ACC0TSK9_9AGAM</name>
<accession>A0ACC0TSK9</accession>
<keyword evidence="2" id="KW-1185">Reference proteome</keyword>
<feature type="non-terminal residue" evidence="1">
    <location>
        <position position="66"/>
    </location>
</feature>
<comment type="caution">
    <text evidence="1">The sequence shown here is derived from an EMBL/GenBank/DDBJ whole genome shotgun (WGS) entry which is preliminary data.</text>
</comment>
<evidence type="ECO:0000313" key="2">
    <source>
        <dbReference type="Proteomes" id="UP001207468"/>
    </source>
</evidence>
<dbReference type="EMBL" id="JAGFNK010000724">
    <property type="protein sequence ID" value="KAI9442023.1"/>
    <property type="molecule type" value="Genomic_DNA"/>
</dbReference>
<sequence>YHNWAKTANFVSKLPGDVKKQKASVEEATHTLDHDLIEQKPSDWVVPFLDKLFHQVLVEWLVAMDQ</sequence>
<reference evidence="1" key="1">
    <citation type="submission" date="2021-03" db="EMBL/GenBank/DDBJ databases">
        <title>Evolutionary priming and transition to the ectomycorrhizal habit in an iconic lineage of mushroom-forming fungi: is preadaptation a requirement?</title>
        <authorList>
            <consortium name="DOE Joint Genome Institute"/>
            <person name="Looney B.P."/>
            <person name="Miyauchi S."/>
            <person name="Morin E."/>
            <person name="Drula E."/>
            <person name="Courty P.E."/>
            <person name="Chicoki N."/>
            <person name="Fauchery L."/>
            <person name="Kohler A."/>
            <person name="Kuo A."/>
            <person name="LaButti K."/>
            <person name="Pangilinan J."/>
            <person name="Lipzen A."/>
            <person name="Riley R."/>
            <person name="Andreopoulos W."/>
            <person name="He G."/>
            <person name="Johnson J."/>
            <person name="Barry K.W."/>
            <person name="Grigoriev I.V."/>
            <person name="Nagy L."/>
            <person name="Hibbett D."/>
            <person name="Henrissat B."/>
            <person name="Matheny P.B."/>
            <person name="Labbe J."/>
            <person name="Martin A.F."/>
        </authorList>
    </citation>
    <scope>NUCLEOTIDE SEQUENCE</scope>
    <source>
        <strain evidence="1">BPL698</strain>
    </source>
</reference>
<evidence type="ECO:0000313" key="1">
    <source>
        <dbReference type="EMBL" id="KAI9442023.1"/>
    </source>
</evidence>
<gene>
    <name evidence="1" type="ORF">F5148DRAFT_960905</name>
</gene>
<protein>
    <submittedName>
        <fullName evidence="1">Uncharacterized protein</fullName>
    </submittedName>
</protein>
<proteinExistence type="predicted"/>
<feature type="non-terminal residue" evidence="1">
    <location>
        <position position="1"/>
    </location>
</feature>
<organism evidence="1 2">
    <name type="scientific">Russula earlei</name>
    <dbReference type="NCBI Taxonomy" id="71964"/>
    <lineage>
        <taxon>Eukaryota</taxon>
        <taxon>Fungi</taxon>
        <taxon>Dikarya</taxon>
        <taxon>Basidiomycota</taxon>
        <taxon>Agaricomycotina</taxon>
        <taxon>Agaricomycetes</taxon>
        <taxon>Russulales</taxon>
        <taxon>Russulaceae</taxon>
        <taxon>Russula</taxon>
    </lineage>
</organism>